<dbReference type="RefSeq" id="WP_315577368.1">
    <property type="nucleotide sequence ID" value="NZ_JARDXH010000007.1"/>
</dbReference>
<evidence type="ECO:0000259" key="1">
    <source>
        <dbReference type="PROSITE" id="PS51459"/>
    </source>
</evidence>
<reference evidence="2 3" key="1">
    <citation type="submission" date="2023-09" db="EMBL/GenBank/DDBJ databases">
        <title>Aquirufa genomes.</title>
        <authorList>
            <person name="Pitt A."/>
        </authorList>
    </citation>
    <scope>NUCLEOTIDE SEQUENCE [LARGE SCALE GENOMIC DNA]</scope>
    <source>
        <strain evidence="2 3">LEOWEIH-7C</strain>
    </source>
</reference>
<gene>
    <name evidence="2" type="ORF">PQG45_00345</name>
</gene>
<dbReference type="PANTHER" id="PTHR13504">
    <property type="entry name" value="FIDO DOMAIN-CONTAINING PROTEIN DDB_G0283145"/>
    <property type="match status" value="1"/>
</dbReference>
<sequence>MGIGLDASEFGQTPMDPDQLSGLKIPMLHTHAQINAYEQANINEALRWLMGKRTLPTLLTAEFICLLHRRMFGHVWKWSGTFRKIETNIGVPWYTIPSELNVLLADVQFWILHQTFSPVEIAVRFKFRLVSIHCFPNGNGRHARLMADLLMKYKFGLTSLTWGAHTEGDVRRIYLKAIQHAAEGNFVPLIDFAQH</sequence>
<protein>
    <submittedName>
        <fullName evidence="2">Mobile mystery protein B</fullName>
    </submittedName>
</protein>
<feature type="domain" description="Fido" evidence="1">
    <location>
        <begin position="59"/>
        <end position="195"/>
    </location>
</feature>
<dbReference type="Gene3D" id="1.10.3290.10">
    <property type="entry name" value="Fido-like domain"/>
    <property type="match status" value="1"/>
</dbReference>
<keyword evidence="3" id="KW-1185">Reference proteome</keyword>
<dbReference type="EMBL" id="JAVNWW010000001">
    <property type="protein sequence ID" value="MDU0807475.1"/>
    <property type="molecule type" value="Genomic_DNA"/>
</dbReference>
<dbReference type="PANTHER" id="PTHR13504:SF39">
    <property type="entry name" value="CELL FILAMENTATION PROTEIN"/>
    <property type="match status" value="1"/>
</dbReference>
<dbReference type="InterPro" id="IPR013436">
    <property type="entry name" value="Mobile_mystery_prot_B"/>
</dbReference>
<organism evidence="2 3">
    <name type="scientific">Aquirufa regiilacus</name>
    <dbReference type="NCBI Taxonomy" id="3024868"/>
    <lineage>
        <taxon>Bacteria</taxon>
        <taxon>Pseudomonadati</taxon>
        <taxon>Bacteroidota</taxon>
        <taxon>Cytophagia</taxon>
        <taxon>Cytophagales</taxon>
        <taxon>Flectobacillaceae</taxon>
        <taxon>Aquirufa</taxon>
    </lineage>
</organism>
<dbReference type="SUPFAM" id="SSF140931">
    <property type="entry name" value="Fic-like"/>
    <property type="match status" value="1"/>
</dbReference>
<dbReference type="NCBIfam" id="TIGR02613">
    <property type="entry name" value="mob_myst_B"/>
    <property type="match status" value="1"/>
</dbReference>
<dbReference type="InterPro" id="IPR036597">
    <property type="entry name" value="Fido-like_dom_sf"/>
</dbReference>
<evidence type="ECO:0000313" key="2">
    <source>
        <dbReference type="EMBL" id="MDU0807475.1"/>
    </source>
</evidence>
<dbReference type="Proteomes" id="UP001249959">
    <property type="component" value="Unassembled WGS sequence"/>
</dbReference>
<comment type="caution">
    <text evidence="2">The sequence shown here is derived from an EMBL/GenBank/DDBJ whole genome shotgun (WGS) entry which is preliminary data.</text>
</comment>
<accession>A0ABU3TNN2</accession>
<name>A0ABU3TNN2_9BACT</name>
<proteinExistence type="predicted"/>
<evidence type="ECO:0000313" key="3">
    <source>
        <dbReference type="Proteomes" id="UP001249959"/>
    </source>
</evidence>
<dbReference type="InterPro" id="IPR040198">
    <property type="entry name" value="Fido_containing"/>
</dbReference>
<dbReference type="InterPro" id="IPR003812">
    <property type="entry name" value="Fido"/>
</dbReference>
<dbReference type="PROSITE" id="PS51459">
    <property type="entry name" value="FIDO"/>
    <property type="match status" value="1"/>
</dbReference>
<dbReference type="Pfam" id="PF02661">
    <property type="entry name" value="Fic"/>
    <property type="match status" value="1"/>
</dbReference>